<dbReference type="Proteomes" id="UP000298416">
    <property type="component" value="Unassembled WGS sequence"/>
</dbReference>
<dbReference type="PANTHER" id="PTHR12320:SF81">
    <property type="entry name" value="PROTEIN PHOSPHATASE 2C 23-RELATED"/>
    <property type="match status" value="1"/>
</dbReference>
<dbReference type="GO" id="GO:0046872">
    <property type="term" value="F:metal ion binding"/>
    <property type="evidence" value="ECO:0007669"/>
    <property type="project" value="UniProtKB-UniRule"/>
</dbReference>
<organism evidence="3">
    <name type="scientific">Salvia splendens</name>
    <name type="common">Scarlet sage</name>
    <dbReference type="NCBI Taxonomy" id="180675"/>
    <lineage>
        <taxon>Eukaryota</taxon>
        <taxon>Viridiplantae</taxon>
        <taxon>Streptophyta</taxon>
        <taxon>Embryophyta</taxon>
        <taxon>Tracheophyta</taxon>
        <taxon>Spermatophyta</taxon>
        <taxon>Magnoliopsida</taxon>
        <taxon>eudicotyledons</taxon>
        <taxon>Gunneridae</taxon>
        <taxon>Pentapetalae</taxon>
        <taxon>asterids</taxon>
        <taxon>lamiids</taxon>
        <taxon>Lamiales</taxon>
        <taxon>Lamiaceae</taxon>
        <taxon>Nepetoideae</taxon>
        <taxon>Mentheae</taxon>
        <taxon>Salviinae</taxon>
        <taxon>Salvia</taxon>
        <taxon>Salvia subgen. Calosphace</taxon>
        <taxon>core Calosphace</taxon>
    </lineage>
</organism>
<feature type="compositionally biased region" description="Basic and acidic residues" evidence="2">
    <location>
        <begin position="21"/>
        <end position="35"/>
    </location>
</feature>
<comment type="catalytic activity">
    <reaction evidence="1">
        <text>O-phospho-L-seryl-[protein] + H2O = L-seryl-[protein] + phosphate</text>
        <dbReference type="Rhea" id="RHEA:20629"/>
        <dbReference type="Rhea" id="RHEA-COMP:9863"/>
        <dbReference type="Rhea" id="RHEA-COMP:11604"/>
        <dbReference type="ChEBI" id="CHEBI:15377"/>
        <dbReference type="ChEBI" id="CHEBI:29999"/>
        <dbReference type="ChEBI" id="CHEBI:43474"/>
        <dbReference type="ChEBI" id="CHEBI:83421"/>
        <dbReference type="EC" id="3.1.3.16"/>
    </reaction>
</comment>
<reference evidence="3" key="2">
    <citation type="submission" date="2020-08" db="EMBL/GenBank/DDBJ databases">
        <title>Plant Genome Project.</title>
        <authorList>
            <person name="Zhang R.-G."/>
        </authorList>
    </citation>
    <scope>NUCLEOTIDE SEQUENCE</scope>
    <source>
        <strain evidence="3">Huo1</strain>
        <tissue evidence="3">Leaf</tissue>
    </source>
</reference>
<evidence type="ECO:0000313" key="4">
    <source>
        <dbReference type="Proteomes" id="UP000298416"/>
    </source>
</evidence>
<evidence type="ECO:0000313" key="3">
    <source>
        <dbReference type="EMBL" id="KAG6398359.1"/>
    </source>
</evidence>
<keyword evidence="1" id="KW-0464">Manganese</keyword>
<comment type="cofactor">
    <cofactor evidence="1">
        <name>Mn(2+)</name>
        <dbReference type="ChEBI" id="CHEBI:29035"/>
    </cofactor>
</comment>
<evidence type="ECO:0000256" key="1">
    <source>
        <dbReference type="RuleBase" id="RU366020"/>
    </source>
</evidence>
<gene>
    <name evidence="3" type="ORF">SASPL_139817</name>
</gene>
<keyword evidence="1" id="KW-0460">Magnesium</keyword>
<keyword evidence="4" id="KW-1185">Reference proteome</keyword>
<dbReference type="EC" id="3.1.3.16" evidence="1"/>
<comment type="catalytic activity">
    <reaction evidence="1">
        <text>O-phospho-L-threonyl-[protein] + H2O = L-threonyl-[protein] + phosphate</text>
        <dbReference type="Rhea" id="RHEA:47004"/>
        <dbReference type="Rhea" id="RHEA-COMP:11060"/>
        <dbReference type="Rhea" id="RHEA-COMP:11605"/>
        <dbReference type="ChEBI" id="CHEBI:15377"/>
        <dbReference type="ChEBI" id="CHEBI:30013"/>
        <dbReference type="ChEBI" id="CHEBI:43474"/>
        <dbReference type="ChEBI" id="CHEBI:61977"/>
        <dbReference type="EC" id="3.1.3.16"/>
    </reaction>
</comment>
<accession>A0A8X8WPN8</accession>
<keyword evidence="1" id="KW-0479">Metal-binding</keyword>
<dbReference type="InterPro" id="IPR036457">
    <property type="entry name" value="PPM-type-like_dom_sf"/>
</dbReference>
<feature type="compositionally biased region" description="Basic and acidic residues" evidence="2">
    <location>
        <begin position="1"/>
        <end position="11"/>
    </location>
</feature>
<name>A0A8X8WPN8_SALSN</name>
<dbReference type="EMBL" id="PNBA02000015">
    <property type="protein sequence ID" value="KAG6398359.1"/>
    <property type="molecule type" value="Genomic_DNA"/>
</dbReference>
<reference evidence="3" key="1">
    <citation type="submission" date="2018-01" db="EMBL/GenBank/DDBJ databases">
        <authorList>
            <person name="Mao J.F."/>
        </authorList>
    </citation>
    <scope>NUCLEOTIDE SEQUENCE</scope>
    <source>
        <strain evidence="3">Huo1</strain>
        <tissue evidence="3">Leaf</tissue>
    </source>
</reference>
<comment type="caution">
    <text evidence="3">The sequence shown here is derived from an EMBL/GenBank/DDBJ whole genome shotgun (WGS) entry which is preliminary data.</text>
</comment>
<feature type="region of interest" description="Disordered" evidence="2">
    <location>
        <begin position="1"/>
        <end position="54"/>
    </location>
</feature>
<dbReference type="AlphaFoldDB" id="A0A8X8WPN8"/>
<proteinExistence type="inferred from homology"/>
<evidence type="ECO:0000256" key="2">
    <source>
        <dbReference type="SAM" id="MobiDB-lite"/>
    </source>
</evidence>
<dbReference type="InterPro" id="IPR039123">
    <property type="entry name" value="PPTC7"/>
</dbReference>
<sequence length="205" mass="22726">MLAAPDRRGVTRGDGGQWAHGTDDRRTYSYRRESEPTDGGFRQGVGAAQSGGRRAAKGGFRFHVKLRFLPKLENLKARRERRGGVRHGGGRRWFNKPYQLERRVSSGPGLADEMAVEVEGVAATDGLFDSLFPEEEEAVMERCLSEGLEPEMVARELATAAYLKSKRRSAKTLFAVASAEAGTRRRWVGIGGKRDDITRPGFDSR</sequence>
<dbReference type="PANTHER" id="PTHR12320">
    <property type="entry name" value="PROTEIN PHOSPHATASE 2C"/>
    <property type="match status" value="1"/>
</dbReference>
<keyword evidence="1" id="KW-0904">Protein phosphatase</keyword>
<dbReference type="SUPFAM" id="SSF81606">
    <property type="entry name" value="PP2C-like"/>
    <property type="match status" value="1"/>
</dbReference>
<protein>
    <recommendedName>
        <fullName evidence="1">Protein phosphatase</fullName>
        <ecNumber evidence="1">3.1.3.16</ecNumber>
    </recommendedName>
</protein>
<comment type="similarity">
    <text evidence="1">Belongs to the PP2C family.</text>
</comment>
<keyword evidence="1" id="KW-0378">Hydrolase</keyword>
<comment type="cofactor">
    <cofactor evidence="1">
        <name>Mg(2+)</name>
        <dbReference type="ChEBI" id="CHEBI:18420"/>
    </cofactor>
</comment>
<dbReference type="GO" id="GO:0004722">
    <property type="term" value="F:protein serine/threonine phosphatase activity"/>
    <property type="evidence" value="ECO:0007669"/>
    <property type="project" value="UniProtKB-EC"/>
</dbReference>